<evidence type="ECO:0000259" key="4">
    <source>
        <dbReference type="Pfam" id="PF13439"/>
    </source>
</evidence>
<feature type="domain" description="Glycosyltransferase subfamily 4-like N-terminal" evidence="4">
    <location>
        <begin position="23"/>
        <end position="125"/>
    </location>
</feature>
<feature type="domain" description="Glycosyl transferase family 1" evidence="3">
    <location>
        <begin position="170"/>
        <end position="313"/>
    </location>
</feature>
<evidence type="ECO:0000313" key="5">
    <source>
        <dbReference type="EMBL" id="MBB5872136.1"/>
    </source>
</evidence>
<dbReference type="EMBL" id="JACHMN010000003">
    <property type="protein sequence ID" value="MBB5872136.1"/>
    <property type="molecule type" value="Genomic_DNA"/>
</dbReference>
<dbReference type="Proteomes" id="UP000587527">
    <property type="component" value="Unassembled WGS sequence"/>
</dbReference>
<dbReference type="PANTHER" id="PTHR12526">
    <property type="entry name" value="GLYCOSYLTRANSFERASE"/>
    <property type="match status" value="1"/>
</dbReference>
<dbReference type="SUPFAM" id="SSF53756">
    <property type="entry name" value="UDP-Glycosyltransferase/glycogen phosphorylase"/>
    <property type="match status" value="1"/>
</dbReference>
<name>A0A841BX94_9ACTN</name>
<accession>A0A841BX94</accession>
<evidence type="ECO:0000313" key="6">
    <source>
        <dbReference type="Proteomes" id="UP000587527"/>
    </source>
</evidence>
<evidence type="ECO:0000256" key="2">
    <source>
        <dbReference type="ARBA" id="ARBA00022679"/>
    </source>
</evidence>
<protein>
    <submittedName>
        <fullName evidence="5">Glycosyltransferase involved in cell wall biosynthesis</fullName>
    </submittedName>
</protein>
<sequence>MKVALLGPVAWRTPPRHYGPWEQVTSLLAEGLVARGIDVTLFATLDSLTTAVLDGVCPTGYAETPELDGRIWEALHVSYALGRSGEFDLVHNHLDWLPLAFSEHCRAPMVTTIHGFSGPAILPAYARGRSAYVSISDSDRSPDLDYAATIYHGIELDTFPFDAVGGEGLVAFGRIHPDKGTHAAIEIARRARRPLTICGIIQDQRYFDEQVAPHIDGAQVTYLGSVGPQRRSEILGGSAALLHPIGFDEPFGLSVVESMACGTPVVAYRRGSMAEVVDEGVTGYLVESVAGAVAAVGRISTIDRHRCREQARSRFGAARMVDDYLRLYRSLTG</sequence>
<reference evidence="5 6" key="1">
    <citation type="submission" date="2020-08" db="EMBL/GenBank/DDBJ databases">
        <title>Sequencing the genomes of 1000 actinobacteria strains.</title>
        <authorList>
            <person name="Klenk H.-P."/>
        </authorList>
    </citation>
    <scope>NUCLEOTIDE SEQUENCE [LARGE SCALE GENOMIC DNA]</scope>
    <source>
        <strain evidence="5 6">DSM 45362</strain>
    </source>
</reference>
<keyword evidence="1" id="KW-0328">Glycosyltransferase</keyword>
<dbReference type="Gene3D" id="3.40.50.2000">
    <property type="entry name" value="Glycogen Phosphorylase B"/>
    <property type="match status" value="2"/>
</dbReference>
<dbReference type="InterPro" id="IPR001296">
    <property type="entry name" value="Glyco_trans_1"/>
</dbReference>
<dbReference type="RefSeq" id="WP_184841525.1">
    <property type="nucleotide sequence ID" value="NZ_JACHMN010000003.1"/>
</dbReference>
<proteinExistence type="predicted"/>
<dbReference type="InterPro" id="IPR028098">
    <property type="entry name" value="Glyco_trans_4-like_N"/>
</dbReference>
<gene>
    <name evidence="5" type="ORF">F4553_005570</name>
</gene>
<dbReference type="PANTHER" id="PTHR12526:SF595">
    <property type="entry name" value="BLL5217 PROTEIN"/>
    <property type="match status" value="1"/>
</dbReference>
<dbReference type="CDD" id="cd03802">
    <property type="entry name" value="GT4_AviGT4-like"/>
    <property type="match status" value="1"/>
</dbReference>
<dbReference type="GO" id="GO:0016757">
    <property type="term" value="F:glycosyltransferase activity"/>
    <property type="evidence" value="ECO:0007669"/>
    <property type="project" value="UniProtKB-KW"/>
</dbReference>
<comment type="caution">
    <text evidence="5">The sequence shown here is derived from an EMBL/GenBank/DDBJ whole genome shotgun (WGS) entry which is preliminary data.</text>
</comment>
<keyword evidence="2 5" id="KW-0808">Transferase</keyword>
<dbReference type="Pfam" id="PF00534">
    <property type="entry name" value="Glycos_transf_1"/>
    <property type="match status" value="1"/>
</dbReference>
<keyword evidence="6" id="KW-1185">Reference proteome</keyword>
<dbReference type="AlphaFoldDB" id="A0A841BX94"/>
<evidence type="ECO:0000259" key="3">
    <source>
        <dbReference type="Pfam" id="PF00534"/>
    </source>
</evidence>
<organism evidence="5 6">
    <name type="scientific">Allocatelliglobosispora scoriae</name>
    <dbReference type="NCBI Taxonomy" id="643052"/>
    <lineage>
        <taxon>Bacteria</taxon>
        <taxon>Bacillati</taxon>
        <taxon>Actinomycetota</taxon>
        <taxon>Actinomycetes</taxon>
        <taxon>Micromonosporales</taxon>
        <taxon>Micromonosporaceae</taxon>
        <taxon>Allocatelliglobosispora</taxon>
    </lineage>
</organism>
<evidence type="ECO:0000256" key="1">
    <source>
        <dbReference type="ARBA" id="ARBA00022676"/>
    </source>
</evidence>
<dbReference type="Pfam" id="PF13439">
    <property type="entry name" value="Glyco_transf_4"/>
    <property type="match status" value="1"/>
</dbReference>